<keyword evidence="4" id="KW-1185">Reference proteome</keyword>
<dbReference type="PANTHER" id="PTHR10292">
    <property type="entry name" value="CLATHRIN HEAVY CHAIN RELATED"/>
    <property type="match status" value="1"/>
</dbReference>
<keyword evidence="2" id="KW-1133">Transmembrane helix</keyword>
<dbReference type="InterPro" id="IPR011990">
    <property type="entry name" value="TPR-like_helical_dom_sf"/>
</dbReference>
<dbReference type="Proteomes" id="UP001165082">
    <property type="component" value="Unassembled WGS sequence"/>
</dbReference>
<protein>
    <submittedName>
        <fullName evidence="3">Uncharacterized protein</fullName>
    </submittedName>
</protein>
<dbReference type="EMBL" id="BRXZ01003305">
    <property type="protein sequence ID" value="GMH52145.1"/>
    <property type="molecule type" value="Genomic_DNA"/>
</dbReference>
<keyword evidence="2" id="KW-0472">Membrane</keyword>
<dbReference type="SUPFAM" id="SSF48371">
    <property type="entry name" value="ARM repeat"/>
    <property type="match status" value="1"/>
</dbReference>
<dbReference type="PROSITE" id="PS50236">
    <property type="entry name" value="CHCR"/>
    <property type="match status" value="1"/>
</dbReference>
<proteinExistence type="predicted"/>
<dbReference type="OrthoDB" id="2113814at2759"/>
<dbReference type="GO" id="GO:0071439">
    <property type="term" value="C:clathrin complex"/>
    <property type="evidence" value="ECO:0007669"/>
    <property type="project" value="TreeGrafter"/>
</dbReference>
<dbReference type="PANTHER" id="PTHR10292:SF1">
    <property type="entry name" value="CLATHRIN HEAVY CHAIN"/>
    <property type="match status" value="1"/>
</dbReference>
<evidence type="ECO:0000313" key="4">
    <source>
        <dbReference type="Proteomes" id="UP001165082"/>
    </source>
</evidence>
<evidence type="ECO:0000256" key="1">
    <source>
        <dbReference type="PROSITE-ProRule" id="PRU01006"/>
    </source>
</evidence>
<accession>A0A9W7DS02</accession>
<organism evidence="3 4">
    <name type="scientific">Triparma retinervis</name>
    <dbReference type="NCBI Taxonomy" id="2557542"/>
    <lineage>
        <taxon>Eukaryota</taxon>
        <taxon>Sar</taxon>
        <taxon>Stramenopiles</taxon>
        <taxon>Ochrophyta</taxon>
        <taxon>Bolidophyceae</taxon>
        <taxon>Parmales</taxon>
        <taxon>Triparmaceae</taxon>
        <taxon>Triparma</taxon>
    </lineage>
</organism>
<comment type="caution">
    <text evidence="3">The sequence shown here is derived from an EMBL/GenBank/DDBJ whole genome shotgun (WGS) entry which is preliminary data.</text>
</comment>
<dbReference type="GO" id="GO:0006898">
    <property type="term" value="P:receptor-mediated endocytosis"/>
    <property type="evidence" value="ECO:0007669"/>
    <property type="project" value="TreeGrafter"/>
</dbReference>
<dbReference type="InterPro" id="IPR016024">
    <property type="entry name" value="ARM-type_fold"/>
</dbReference>
<dbReference type="GO" id="GO:0032051">
    <property type="term" value="F:clathrin light chain binding"/>
    <property type="evidence" value="ECO:0007669"/>
    <property type="project" value="TreeGrafter"/>
</dbReference>
<dbReference type="Gene3D" id="1.25.40.10">
    <property type="entry name" value="Tetratricopeptide repeat domain"/>
    <property type="match status" value="1"/>
</dbReference>
<reference evidence="3" key="1">
    <citation type="submission" date="2022-07" db="EMBL/GenBank/DDBJ databases">
        <title>Genome analysis of Parmales, a sister group of diatoms, reveals the evolutionary specialization of diatoms from phago-mixotrophs to photoautotrophs.</title>
        <authorList>
            <person name="Ban H."/>
            <person name="Sato S."/>
            <person name="Yoshikawa S."/>
            <person name="Kazumasa Y."/>
            <person name="Nakamura Y."/>
            <person name="Ichinomiya M."/>
            <person name="Saitoh K."/>
            <person name="Sato N."/>
            <person name="Blanc-Mathieu R."/>
            <person name="Endo H."/>
            <person name="Kuwata A."/>
            <person name="Ogata H."/>
        </authorList>
    </citation>
    <scope>NUCLEOTIDE SEQUENCE</scope>
</reference>
<feature type="non-terminal residue" evidence="3">
    <location>
        <position position="149"/>
    </location>
</feature>
<dbReference type="SMART" id="SM00299">
    <property type="entry name" value="CLH"/>
    <property type="match status" value="1"/>
</dbReference>
<gene>
    <name evidence="3" type="ORF">TrRE_jg2946</name>
</gene>
<feature type="repeat" description="CHCR" evidence="1">
    <location>
        <begin position="1"/>
        <end position="149"/>
    </location>
</feature>
<dbReference type="AlphaFoldDB" id="A0A9W7DS02"/>
<name>A0A9W7DS02_9STRA</name>
<keyword evidence="2" id="KW-0812">Transmembrane</keyword>
<dbReference type="GO" id="GO:0006886">
    <property type="term" value="P:intracellular protein transport"/>
    <property type="evidence" value="ECO:0007669"/>
    <property type="project" value="UniProtKB-UniRule"/>
</dbReference>
<evidence type="ECO:0000313" key="3">
    <source>
        <dbReference type="EMBL" id="GMH52145.1"/>
    </source>
</evidence>
<feature type="transmembrane region" description="Helical" evidence="2">
    <location>
        <begin position="119"/>
        <end position="142"/>
    </location>
</feature>
<dbReference type="Pfam" id="PF00637">
    <property type="entry name" value="Clathrin"/>
    <property type="match status" value="1"/>
</dbReference>
<dbReference type="InterPro" id="IPR000547">
    <property type="entry name" value="Clathrin_H-chain/VPS_repeat"/>
</dbReference>
<evidence type="ECO:0000256" key="2">
    <source>
        <dbReference type="SAM" id="Phobius"/>
    </source>
</evidence>
<sequence>MSLIIPQLDHARCVHLLRSHGEACLFLAIPYMKEVQSKNISAVNTVLNELYLLDKDYESLQDSIDGFDNFDQIDLAQQIESHELLEFRRIAAYLYRKNKRWNQYITLYRKNKRWDQSITLSNVLFSLAVLGFSLAIVIDALFKGWTGMW</sequence>
<dbReference type="InterPro" id="IPR055358">
    <property type="entry name" value="CHCR"/>
</dbReference>